<dbReference type="InterPro" id="IPR050397">
    <property type="entry name" value="Env_Response_Regulators"/>
</dbReference>
<organism evidence="7 8">
    <name type="scientific">Micromonospora pisi</name>
    <dbReference type="NCBI Taxonomy" id="589240"/>
    <lineage>
        <taxon>Bacteria</taxon>
        <taxon>Bacillati</taxon>
        <taxon>Actinomycetota</taxon>
        <taxon>Actinomycetes</taxon>
        <taxon>Micromonosporales</taxon>
        <taxon>Micromonosporaceae</taxon>
        <taxon>Micromonospora</taxon>
    </lineage>
</organism>
<dbReference type="CDD" id="cd00038">
    <property type="entry name" value="CAP_ED"/>
    <property type="match status" value="1"/>
</dbReference>
<dbReference type="OrthoDB" id="41390at2"/>
<dbReference type="Proteomes" id="UP000277671">
    <property type="component" value="Unassembled WGS sequence"/>
</dbReference>
<dbReference type="AlphaFoldDB" id="A0A495JEH9"/>
<dbReference type="GO" id="GO:0005829">
    <property type="term" value="C:cytosol"/>
    <property type="evidence" value="ECO:0007669"/>
    <property type="project" value="TreeGrafter"/>
</dbReference>
<dbReference type="GO" id="GO:0003700">
    <property type="term" value="F:DNA-binding transcription factor activity"/>
    <property type="evidence" value="ECO:0007669"/>
    <property type="project" value="TreeGrafter"/>
</dbReference>
<feature type="domain" description="HTH crp-type" evidence="6">
    <location>
        <begin position="160"/>
        <end position="233"/>
    </location>
</feature>
<proteinExistence type="predicted"/>
<evidence type="ECO:0000259" key="5">
    <source>
        <dbReference type="PROSITE" id="PS50042"/>
    </source>
</evidence>
<evidence type="ECO:0000256" key="3">
    <source>
        <dbReference type="ARBA" id="ARBA00023163"/>
    </source>
</evidence>
<dbReference type="PROSITE" id="PS50042">
    <property type="entry name" value="CNMP_BINDING_3"/>
    <property type="match status" value="1"/>
</dbReference>
<evidence type="ECO:0000259" key="6">
    <source>
        <dbReference type="PROSITE" id="PS51063"/>
    </source>
</evidence>
<gene>
    <name evidence="7" type="ORF">BDK92_1517</name>
</gene>
<keyword evidence="8" id="KW-1185">Reference proteome</keyword>
<accession>A0A495JEH9</accession>
<dbReference type="PANTHER" id="PTHR24567:SF74">
    <property type="entry name" value="HTH-TYPE TRANSCRIPTIONAL REGULATOR ARCR"/>
    <property type="match status" value="1"/>
</dbReference>
<dbReference type="InterPro" id="IPR036388">
    <property type="entry name" value="WH-like_DNA-bd_sf"/>
</dbReference>
<evidence type="ECO:0000256" key="2">
    <source>
        <dbReference type="ARBA" id="ARBA00023125"/>
    </source>
</evidence>
<feature type="domain" description="Cyclic nucleotide-binding" evidence="5">
    <location>
        <begin position="26"/>
        <end position="146"/>
    </location>
</feature>
<feature type="region of interest" description="Disordered" evidence="4">
    <location>
        <begin position="1"/>
        <end position="23"/>
    </location>
</feature>
<dbReference type="Gene3D" id="1.10.10.10">
    <property type="entry name" value="Winged helix-like DNA-binding domain superfamily/Winged helix DNA-binding domain"/>
    <property type="match status" value="1"/>
</dbReference>
<reference evidence="7 8" key="1">
    <citation type="submission" date="2018-10" db="EMBL/GenBank/DDBJ databases">
        <title>Sequencing the genomes of 1000 actinobacteria strains.</title>
        <authorList>
            <person name="Klenk H.-P."/>
        </authorList>
    </citation>
    <scope>NUCLEOTIDE SEQUENCE [LARGE SCALE GENOMIC DNA]</scope>
    <source>
        <strain evidence="7 8">DSM 45175</strain>
    </source>
</reference>
<comment type="caution">
    <text evidence="7">The sequence shown here is derived from an EMBL/GenBank/DDBJ whole genome shotgun (WGS) entry which is preliminary data.</text>
</comment>
<dbReference type="EMBL" id="RBKT01000001">
    <property type="protein sequence ID" value="RKR87243.1"/>
    <property type="molecule type" value="Genomic_DNA"/>
</dbReference>
<dbReference type="InterPro" id="IPR018490">
    <property type="entry name" value="cNMP-bd_dom_sf"/>
</dbReference>
<dbReference type="InterPro" id="IPR012318">
    <property type="entry name" value="HTH_CRP"/>
</dbReference>
<evidence type="ECO:0000313" key="7">
    <source>
        <dbReference type="EMBL" id="RKR87243.1"/>
    </source>
</evidence>
<dbReference type="SUPFAM" id="SSF46785">
    <property type="entry name" value="Winged helix' DNA-binding domain"/>
    <property type="match status" value="1"/>
</dbReference>
<dbReference type="InterPro" id="IPR000595">
    <property type="entry name" value="cNMP-bd_dom"/>
</dbReference>
<evidence type="ECO:0000313" key="8">
    <source>
        <dbReference type="Proteomes" id="UP000277671"/>
    </source>
</evidence>
<dbReference type="GO" id="GO:0003677">
    <property type="term" value="F:DNA binding"/>
    <property type="evidence" value="ECO:0007669"/>
    <property type="project" value="UniProtKB-KW"/>
</dbReference>
<dbReference type="PANTHER" id="PTHR24567">
    <property type="entry name" value="CRP FAMILY TRANSCRIPTIONAL REGULATORY PROTEIN"/>
    <property type="match status" value="1"/>
</dbReference>
<dbReference type="RefSeq" id="WP_121155854.1">
    <property type="nucleotide sequence ID" value="NZ_RBKT01000001.1"/>
</dbReference>
<protein>
    <submittedName>
        <fullName evidence="7">CRP-like cAMP-binding protein</fullName>
    </submittedName>
</protein>
<dbReference type="InterPro" id="IPR036390">
    <property type="entry name" value="WH_DNA-bd_sf"/>
</dbReference>
<feature type="compositionally biased region" description="Pro residues" evidence="4">
    <location>
        <begin position="1"/>
        <end position="21"/>
    </location>
</feature>
<name>A0A495JEH9_9ACTN</name>
<sequence>MSPPAEPAPPLDSPLPDPSGPLPNTFLAQLPAPARAALLSIGTPQRYPAGAPLFHQGDPSQHVVIIESGWVKVTSISRLGWEALLAIRGAGDILGELSAVDGRPRLATVRGLTPVETTVIAADRLRRCLLEQPEITLSLLRHLAASLREADGRRAEYGASNGDSRLAGLLLELVSRHGVRTAEGVVIDLPLTQQDLAASVGASREVVARTLRILRDREIVLTRRRQIIVVRPELLRSLARSVSIPTDAP</sequence>
<dbReference type="Gene3D" id="2.60.120.10">
    <property type="entry name" value="Jelly Rolls"/>
    <property type="match status" value="1"/>
</dbReference>
<dbReference type="PROSITE" id="PS51063">
    <property type="entry name" value="HTH_CRP_2"/>
    <property type="match status" value="1"/>
</dbReference>
<keyword evidence="1" id="KW-0805">Transcription regulation</keyword>
<evidence type="ECO:0000256" key="4">
    <source>
        <dbReference type="SAM" id="MobiDB-lite"/>
    </source>
</evidence>
<dbReference type="SMART" id="SM00100">
    <property type="entry name" value="cNMP"/>
    <property type="match status" value="1"/>
</dbReference>
<dbReference type="SUPFAM" id="SSF51206">
    <property type="entry name" value="cAMP-binding domain-like"/>
    <property type="match status" value="1"/>
</dbReference>
<evidence type="ECO:0000256" key="1">
    <source>
        <dbReference type="ARBA" id="ARBA00023015"/>
    </source>
</evidence>
<keyword evidence="3" id="KW-0804">Transcription</keyword>
<dbReference type="InterPro" id="IPR014710">
    <property type="entry name" value="RmlC-like_jellyroll"/>
</dbReference>
<dbReference type="SMART" id="SM00419">
    <property type="entry name" value="HTH_CRP"/>
    <property type="match status" value="1"/>
</dbReference>
<dbReference type="Pfam" id="PF00027">
    <property type="entry name" value="cNMP_binding"/>
    <property type="match status" value="1"/>
</dbReference>
<keyword evidence="2" id="KW-0238">DNA-binding</keyword>
<dbReference type="Pfam" id="PF13545">
    <property type="entry name" value="HTH_Crp_2"/>
    <property type="match status" value="1"/>
</dbReference>